<name>A0ABC8TAT1_9AQUA</name>
<dbReference type="Proteomes" id="UP001642360">
    <property type="component" value="Unassembled WGS sequence"/>
</dbReference>
<sequence length="119" mass="12126">MSIEEGDMQNSIGMAEIEGEIGDKEAQALLNEEGEAKSQGGGLDSGSMGAQASRGAAQATTCAAQAFRRAAPMTDDSAVHTVEQWRELVNQPSSLGEHGEGLVAPLGTGLVNLGDQGAV</sequence>
<evidence type="ECO:0000313" key="2">
    <source>
        <dbReference type="EMBL" id="CAK9166493.1"/>
    </source>
</evidence>
<feature type="region of interest" description="Disordered" evidence="1">
    <location>
        <begin position="93"/>
        <end position="119"/>
    </location>
</feature>
<protein>
    <submittedName>
        <fullName evidence="2">Uncharacterized protein</fullName>
    </submittedName>
</protein>
<comment type="caution">
    <text evidence="2">The sequence shown here is derived from an EMBL/GenBank/DDBJ whole genome shotgun (WGS) entry which is preliminary data.</text>
</comment>
<evidence type="ECO:0000256" key="1">
    <source>
        <dbReference type="SAM" id="MobiDB-lite"/>
    </source>
</evidence>
<keyword evidence="3" id="KW-1185">Reference proteome</keyword>
<organism evidence="2 3">
    <name type="scientific">Ilex paraguariensis</name>
    <name type="common">yerba mate</name>
    <dbReference type="NCBI Taxonomy" id="185542"/>
    <lineage>
        <taxon>Eukaryota</taxon>
        <taxon>Viridiplantae</taxon>
        <taxon>Streptophyta</taxon>
        <taxon>Embryophyta</taxon>
        <taxon>Tracheophyta</taxon>
        <taxon>Spermatophyta</taxon>
        <taxon>Magnoliopsida</taxon>
        <taxon>eudicotyledons</taxon>
        <taxon>Gunneridae</taxon>
        <taxon>Pentapetalae</taxon>
        <taxon>asterids</taxon>
        <taxon>campanulids</taxon>
        <taxon>Aquifoliales</taxon>
        <taxon>Aquifoliaceae</taxon>
        <taxon>Ilex</taxon>
    </lineage>
</organism>
<dbReference type="AlphaFoldDB" id="A0ABC8TAT1"/>
<dbReference type="EMBL" id="CAUOFW020004613">
    <property type="protein sequence ID" value="CAK9166493.1"/>
    <property type="molecule type" value="Genomic_DNA"/>
</dbReference>
<evidence type="ECO:0000313" key="3">
    <source>
        <dbReference type="Proteomes" id="UP001642360"/>
    </source>
</evidence>
<gene>
    <name evidence="2" type="ORF">ILEXP_LOCUS35712</name>
</gene>
<accession>A0ABC8TAT1</accession>
<reference evidence="2 3" key="1">
    <citation type="submission" date="2024-02" db="EMBL/GenBank/DDBJ databases">
        <authorList>
            <person name="Vignale AGUSTIN F."/>
            <person name="Sosa J E."/>
            <person name="Modenutti C."/>
        </authorList>
    </citation>
    <scope>NUCLEOTIDE SEQUENCE [LARGE SCALE GENOMIC DNA]</scope>
</reference>
<feature type="region of interest" description="Disordered" evidence="1">
    <location>
        <begin position="23"/>
        <end position="57"/>
    </location>
</feature>
<proteinExistence type="predicted"/>